<accession>A0A919BAQ2</accession>
<comment type="caution">
    <text evidence="3">The sequence shown here is derived from an EMBL/GenBank/DDBJ whole genome shotgun (WGS) entry which is preliminary data.</text>
</comment>
<dbReference type="EMBL" id="BNCK01000001">
    <property type="protein sequence ID" value="GHF77866.1"/>
    <property type="molecule type" value="Genomic_DNA"/>
</dbReference>
<protein>
    <recommendedName>
        <fullName evidence="2">TonB-dependent receptor plug domain-containing protein</fullName>
    </recommendedName>
</protein>
<evidence type="ECO:0000259" key="2">
    <source>
        <dbReference type="Pfam" id="PF07715"/>
    </source>
</evidence>
<reference evidence="3" key="2">
    <citation type="submission" date="2020-09" db="EMBL/GenBank/DDBJ databases">
        <authorList>
            <person name="Sun Q."/>
            <person name="Kim S."/>
        </authorList>
    </citation>
    <scope>NUCLEOTIDE SEQUENCE</scope>
    <source>
        <strain evidence="3">KCTC 42731</strain>
    </source>
</reference>
<dbReference type="InterPro" id="IPR037066">
    <property type="entry name" value="Plug_dom_sf"/>
</dbReference>
<gene>
    <name evidence="3" type="ORF">GCM10017161_01080</name>
</gene>
<evidence type="ECO:0000313" key="3">
    <source>
        <dbReference type="EMBL" id="GHF77866.1"/>
    </source>
</evidence>
<feature type="chain" id="PRO_5037573108" description="TonB-dependent receptor plug domain-containing protein" evidence="1">
    <location>
        <begin position="25"/>
        <end position="668"/>
    </location>
</feature>
<dbReference type="AlphaFoldDB" id="A0A919BAQ2"/>
<evidence type="ECO:0000256" key="1">
    <source>
        <dbReference type="SAM" id="SignalP"/>
    </source>
</evidence>
<feature type="signal peptide" evidence="1">
    <location>
        <begin position="1"/>
        <end position="24"/>
    </location>
</feature>
<feature type="domain" description="TonB-dependent receptor plug" evidence="2">
    <location>
        <begin position="41"/>
        <end position="109"/>
    </location>
</feature>
<dbReference type="Pfam" id="PF07715">
    <property type="entry name" value="Plug"/>
    <property type="match status" value="1"/>
</dbReference>
<dbReference type="RefSeq" id="WP_189766771.1">
    <property type="nucleotide sequence ID" value="NZ_BNCK01000001.1"/>
</dbReference>
<dbReference type="InterPro" id="IPR012910">
    <property type="entry name" value="Plug_dom"/>
</dbReference>
<organism evidence="3 4">
    <name type="scientific">Thalassotalea marina</name>
    <dbReference type="NCBI Taxonomy" id="1673741"/>
    <lineage>
        <taxon>Bacteria</taxon>
        <taxon>Pseudomonadati</taxon>
        <taxon>Pseudomonadota</taxon>
        <taxon>Gammaproteobacteria</taxon>
        <taxon>Alteromonadales</taxon>
        <taxon>Colwelliaceae</taxon>
        <taxon>Thalassotalea</taxon>
    </lineage>
</organism>
<evidence type="ECO:0000313" key="4">
    <source>
        <dbReference type="Proteomes" id="UP000623842"/>
    </source>
</evidence>
<reference evidence="3" key="1">
    <citation type="journal article" date="2014" name="Int. J. Syst. Evol. Microbiol.">
        <title>Complete genome sequence of Corynebacterium casei LMG S-19264T (=DSM 44701T), isolated from a smear-ripened cheese.</title>
        <authorList>
            <consortium name="US DOE Joint Genome Institute (JGI-PGF)"/>
            <person name="Walter F."/>
            <person name="Albersmeier A."/>
            <person name="Kalinowski J."/>
            <person name="Ruckert C."/>
        </authorList>
    </citation>
    <scope>NUCLEOTIDE SEQUENCE</scope>
    <source>
        <strain evidence="3">KCTC 42731</strain>
    </source>
</reference>
<proteinExistence type="predicted"/>
<dbReference type="Proteomes" id="UP000623842">
    <property type="component" value="Unassembled WGS sequence"/>
</dbReference>
<dbReference type="SUPFAM" id="SSF56935">
    <property type="entry name" value="Porins"/>
    <property type="match status" value="1"/>
</dbReference>
<sequence length="668" mass="75132">MSRKLNVVSYLLLSSLLVPSFSVAAQEQDFPAVFFVDFAPQHALDVVQNIPGFRVDLGKDVRGLAGGAGNVLVDGIRVSAKSGGLEEVLKRIPFAQIEKVVVVRGNQGVGDASSQSIIANIIRKKVETTGQLSLSVHHDAGGKTYPQAEVSYASQIGDWQSNAKFDVLLQDNVQKSRYTQLDMNFDETSSEKEDKSTALNEIFASADLSKQQGDESLQLTMRAGKSQYRPALTRQHVGEDSQFKNDRNSIYHTAEVGADWRRPFTNWQWRTIGLAAFTHWTIDRSSSEFNGIAKSSEQYDFQRNKWESIIRNSWLKTEKERAIEFGFEVAYNHINVNTNYVKTDAQGQTSRVILPAANVEVSELRGDAFYSTQWQWQGGLSMSLGLAAEYSKITAEGDSESDEDYQFIKPSFNLSKQWHKHWQSQLTIDRTVNQLDFKLYAAQSNADTNRDHGGNTQLNPDSFYQLAIANDYQFTEQSALRLTAYYRWYQDVLEHQLSASGASSLVNSGDASAIGGKIVLTYSTDAYLPGGLLSATWQTQTSSHDDLLTGKSRRLTGETYPEAEISFRQDLASNNIAWGVTALLEDKTRYYYVDEVSTQNTDINWLGFVEYRGWRYGNLKLSFERLGDYHSDENRAFYLPDRTGEAHAYTHIKKVEQTLASLTFNTSF</sequence>
<name>A0A919BAQ2_9GAMM</name>
<dbReference type="Gene3D" id="2.170.130.10">
    <property type="entry name" value="TonB-dependent receptor, plug domain"/>
    <property type="match status" value="1"/>
</dbReference>
<keyword evidence="1" id="KW-0732">Signal</keyword>
<keyword evidence="4" id="KW-1185">Reference proteome</keyword>